<keyword evidence="4" id="KW-1134">Transmembrane beta strand</keyword>
<dbReference type="Pfam" id="PF13954">
    <property type="entry name" value="PapC_N"/>
    <property type="match status" value="1"/>
</dbReference>
<keyword evidence="6 10" id="KW-0732">Signal</keyword>
<dbReference type="InterPro" id="IPR042186">
    <property type="entry name" value="FimD_plug_dom"/>
</dbReference>
<evidence type="ECO:0000256" key="10">
    <source>
        <dbReference type="SAM" id="SignalP"/>
    </source>
</evidence>
<dbReference type="InterPro" id="IPR043142">
    <property type="entry name" value="PapC-like_C_sf"/>
</dbReference>
<dbReference type="EMBL" id="JZIW01000001">
    <property type="protein sequence ID" value="KOO83878.1"/>
    <property type="molecule type" value="Genomic_DNA"/>
</dbReference>
<dbReference type="Proteomes" id="UP000037632">
    <property type="component" value="Unassembled WGS sequence"/>
</dbReference>
<dbReference type="PANTHER" id="PTHR30451">
    <property type="entry name" value="OUTER MEMBRANE USHER PROTEIN"/>
    <property type="match status" value="1"/>
</dbReference>
<reference evidence="13 14" key="1">
    <citation type="journal article" date="2015" name="Antimicrob. Agents Chemother.">
        <title>Whole-Genome Sequencing Identifies Emergence of a Quinolone Resistance Mutation in a Case of Stenotrophomonas maltophilia Bacteremia.</title>
        <authorList>
            <person name="Pak T.R."/>
            <person name="Altman D.R."/>
            <person name="Attie O."/>
            <person name="Sebra R."/>
            <person name="Hamula C.L."/>
            <person name="Lewis M."/>
            <person name="Deikus G."/>
            <person name="Newman L.C."/>
            <person name="Fang G."/>
            <person name="Hand J."/>
            <person name="Papel G."/>
            <person name="Wallach F."/>
            <person name="Schadt E.E."/>
            <person name="Huprikar S."/>
            <person name="van Bakel H."/>
            <person name="Kasarskis A."/>
            <person name="Bashir A."/>
        </authorList>
    </citation>
    <scope>NUCLEOTIDE SEQUENCE [LARGE SCALE GENOMIC DNA]</scope>
    <source>
        <strain evidence="13 14">ISMMS6</strain>
    </source>
</reference>
<evidence type="ECO:0000313" key="14">
    <source>
        <dbReference type="Proteomes" id="UP000037632"/>
    </source>
</evidence>
<evidence type="ECO:0000256" key="2">
    <source>
        <dbReference type="ARBA" id="ARBA00008064"/>
    </source>
</evidence>
<evidence type="ECO:0000256" key="6">
    <source>
        <dbReference type="ARBA" id="ARBA00022729"/>
    </source>
</evidence>
<dbReference type="GO" id="GO:0009297">
    <property type="term" value="P:pilus assembly"/>
    <property type="evidence" value="ECO:0007669"/>
    <property type="project" value="InterPro"/>
</dbReference>
<evidence type="ECO:0000256" key="9">
    <source>
        <dbReference type="RuleBase" id="RU003884"/>
    </source>
</evidence>
<evidence type="ECO:0000256" key="8">
    <source>
        <dbReference type="ARBA" id="ARBA00023237"/>
    </source>
</evidence>
<evidence type="ECO:0000256" key="5">
    <source>
        <dbReference type="ARBA" id="ARBA00022692"/>
    </source>
</evidence>
<feature type="domain" description="PapC N-terminal" evidence="12">
    <location>
        <begin position="58"/>
        <end position="188"/>
    </location>
</feature>
<comment type="subcellular location">
    <subcellularLocation>
        <location evidence="1 9">Cell outer membrane</location>
        <topology evidence="1 9">Multi-pass membrane protein</topology>
    </subcellularLocation>
</comment>
<gene>
    <name evidence="13" type="ORF">VL23_12025</name>
</gene>
<comment type="caution">
    <text evidence="13">The sequence shown here is derived from an EMBL/GenBank/DDBJ whole genome shotgun (WGS) entry which is preliminary data.</text>
</comment>
<dbReference type="Gene3D" id="2.60.40.3110">
    <property type="match status" value="1"/>
</dbReference>
<dbReference type="RefSeq" id="WP_053462152.1">
    <property type="nucleotide sequence ID" value="NZ_JZIW01000001.1"/>
</dbReference>
<dbReference type="InterPro" id="IPR025885">
    <property type="entry name" value="PapC_N"/>
</dbReference>
<evidence type="ECO:0000259" key="11">
    <source>
        <dbReference type="Pfam" id="PF13953"/>
    </source>
</evidence>
<dbReference type="InterPro" id="IPR037224">
    <property type="entry name" value="PapC_N_sf"/>
</dbReference>
<dbReference type="GO" id="GO:0009279">
    <property type="term" value="C:cell outer membrane"/>
    <property type="evidence" value="ECO:0007669"/>
    <property type="project" value="UniProtKB-SubCell"/>
</dbReference>
<evidence type="ECO:0000256" key="4">
    <source>
        <dbReference type="ARBA" id="ARBA00022452"/>
    </source>
</evidence>
<dbReference type="PANTHER" id="PTHR30451:SF20">
    <property type="entry name" value="FIMBRIAE USHER"/>
    <property type="match status" value="1"/>
</dbReference>
<feature type="chain" id="PRO_5044316457" evidence="10">
    <location>
        <begin position="40"/>
        <end position="851"/>
    </location>
</feature>
<dbReference type="AlphaFoldDB" id="A0AB34TLM5"/>
<organism evidence="13 14">
    <name type="scientific">Stenotrophomonas maltophilia</name>
    <name type="common">Pseudomonas maltophilia</name>
    <name type="synonym">Xanthomonas maltophilia</name>
    <dbReference type="NCBI Taxonomy" id="40324"/>
    <lineage>
        <taxon>Bacteria</taxon>
        <taxon>Pseudomonadati</taxon>
        <taxon>Pseudomonadota</taxon>
        <taxon>Gammaproteobacteria</taxon>
        <taxon>Lysobacterales</taxon>
        <taxon>Lysobacteraceae</taxon>
        <taxon>Stenotrophomonas</taxon>
        <taxon>Stenotrophomonas maltophilia group</taxon>
    </lineage>
</organism>
<dbReference type="InterPro" id="IPR025949">
    <property type="entry name" value="PapC-like_C"/>
</dbReference>
<dbReference type="PROSITE" id="PS01151">
    <property type="entry name" value="FIMBRIAL_USHER"/>
    <property type="match status" value="1"/>
</dbReference>
<dbReference type="SUPFAM" id="SSF141729">
    <property type="entry name" value="FimD N-terminal domain-like"/>
    <property type="match status" value="1"/>
</dbReference>
<keyword evidence="8 9" id="KW-0998">Cell outer membrane</keyword>
<dbReference type="FunFam" id="2.60.40.3110:FF:000001">
    <property type="entry name" value="Putative fimbrial outer membrane usher"/>
    <property type="match status" value="1"/>
</dbReference>
<evidence type="ECO:0000256" key="1">
    <source>
        <dbReference type="ARBA" id="ARBA00004571"/>
    </source>
</evidence>
<evidence type="ECO:0000313" key="13">
    <source>
        <dbReference type="EMBL" id="KOO83878.1"/>
    </source>
</evidence>
<dbReference type="Gene3D" id="3.10.20.410">
    <property type="match status" value="1"/>
</dbReference>
<feature type="signal peptide" evidence="10">
    <location>
        <begin position="1"/>
        <end position="39"/>
    </location>
</feature>
<dbReference type="InterPro" id="IPR000015">
    <property type="entry name" value="Fimb_usher"/>
</dbReference>
<evidence type="ECO:0000256" key="7">
    <source>
        <dbReference type="ARBA" id="ARBA00023136"/>
    </source>
</evidence>
<evidence type="ECO:0000256" key="3">
    <source>
        <dbReference type="ARBA" id="ARBA00022448"/>
    </source>
</evidence>
<keyword evidence="9" id="KW-1029">Fimbrium biogenesis</keyword>
<comment type="similarity">
    <text evidence="2 9">Belongs to the fimbrial export usher family.</text>
</comment>
<accession>A0AB34TLM5</accession>
<keyword evidence="3 9" id="KW-0813">Transport</keyword>
<keyword evidence="5 9" id="KW-0812">Transmembrane</keyword>
<dbReference type="GO" id="GO:0015473">
    <property type="term" value="F:fimbrial usher porin activity"/>
    <property type="evidence" value="ECO:0007669"/>
    <property type="project" value="InterPro"/>
</dbReference>
<dbReference type="Pfam" id="PF00577">
    <property type="entry name" value="Usher"/>
    <property type="match status" value="1"/>
</dbReference>
<protein>
    <submittedName>
        <fullName evidence="13">Usher protein</fullName>
    </submittedName>
</protein>
<name>A0AB34TLM5_STEMA</name>
<dbReference type="InterPro" id="IPR018030">
    <property type="entry name" value="Fimbrial_membr_usher_CS"/>
</dbReference>
<dbReference type="Pfam" id="PF13953">
    <property type="entry name" value="PapC_C"/>
    <property type="match status" value="1"/>
</dbReference>
<evidence type="ECO:0000259" key="12">
    <source>
        <dbReference type="Pfam" id="PF13954"/>
    </source>
</evidence>
<proteinExistence type="inferred from homology"/>
<dbReference type="Gene3D" id="2.60.40.2070">
    <property type="match status" value="1"/>
</dbReference>
<sequence length="851" mass="90243">MRLSSSPPQSATQCSLRHTALAVAISTTLVLAAALPAHARPGGEVEFSEGFASGFVGEDLARFSMGNPVEPGRYNVDIHLNGEFVRRDDIDLVASDTPHIAQPCVPAHLLLALGLSDTARQAVEASETPECVDVEAAIEGARVRYDDSQLRLDISLPQVALQRQARGFVAPELRDHGITAAFLGYSVNHNRSQGQQNTYAGITTGLNLGAWRLRHRSSLSHSSQGTHFTTLNSTLQRDLPRWNSQLTLGQANTGGELFDSVGFTGVRVATDERMLPDSLRGYAPVVRGVAQSNARVTIRQNGAVLYETTVAPGPFAIDDLYPNAGSGDLEVAVTEADGREERFTVAFSAVPQALREGSQRFSVTAGELRNTGLAQNALRFTEGTYAHGVSNRVTLLGGVQVAEHYQAGLAGAAFNTPFGAIGADITHARANVPGLPAQSGRSYRLNYQRSVARTGTNLGLAAYRYSTEGFLTLTDVSQLSFDRPQAADAFVMRTRQRFQVNFSQRIGQRSQLYVSGGHVAYWNRPGKQNDLQLGFHSSYRSANYTLSATRYRMANGAPDTRLSFMLSVPLGRSGNAPRATATYSDSRLGSQQQLGVNGNLGEDRALSYSLSGNRGQGSSGYNAYASYQGSHADLSAGYSHASGGSSFNAGATGSVVLHRGGINLGPSLGESFALVEAQGAQGAKVGSGRTVTVAGNGYAVLPYTSPYRWNHVQLDTTDLPLEVDVQASSQRVAPSAGSIVKVRFEASNAQLWLIDARDAEGEPLPYGATITSTQGRALGQVGQGGVIALRGEPASGQVQVRLAPGGSCQLQYRMPDAPDSHGQYWSSARCINPAPGALADQVSPSSPGVSP</sequence>
<dbReference type="Gene3D" id="2.60.40.2610">
    <property type="entry name" value="Outer membrane usher protein FimD, plug domain"/>
    <property type="match status" value="1"/>
</dbReference>
<feature type="domain" description="PapC-like C-terminal" evidence="11">
    <location>
        <begin position="753"/>
        <end position="815"/>
    </location>
</feature>
<keyword evidence="7 9" id="KW-0472">Membrane</keyword>